<dbReference type="InterPro" id="IPR016181">
    <property type="entry name" value="Acyl_CoA_acyltransferase"/>
</dbReference>
<proteinExistence type="predicted"/>
<comment type="caution">
    <text evidence="2">The sequence shown here is derived from an EMBL/GenBank/DDBJ whole genome shotgun (WGS) entry which is preliminary data.</text>
</comment>
<evidence type="ECO:0000313" key="3">
    <source>
        <dbReference type="Proteomes" id="UP000287101"/>
    </source>
</evidence>
<dbReference type="CDD" id="cd04301">
    <property type="entry name" value="NAT_SF"/>
    <property type="match status" value="1"/>
</dbReference>
<feature type="domain" description="N-acetyltransferase" evidence="1">
    <location>
        <begin position="1"/>
        <end position="152"/>
    </location>
</feature>
<dbReference type="PANTHER" id="PTHR43451">
    <property type="entry name" value="ACETYLTRANSFERASE (GNAT) FAMILY PROTEIN"/>
    <property type="match status" value="1"/>
</dbReference>
<dbReference type="EMBL" id="NGJY01000002">
    <property type="protein sequence ID" value="RSU03024.1"/>
    <property type="molecule type" value="Genomic_DNA"/>
</dbReference>
<dbReference type="RefSeq" id="WP_126831235.1">
    <property type="nucleotide sequence ID" value="NZ_CBCRYB010000004.1"/>
</dbReference>
<sequence length="152" mass="17466">MEIRAYQESDCQETIQLFRETVVAINSKDYTDAQIAVWAGDEKTIESAEWNESLLANKSIVLTSDNQLVGFADMTSSGYLDRLYVHKEYQGLGVARKLVKELERLIDSATYTTHASITARPFFERMGYRVVKENDVRIGNEVLRNYIMEKQL</sequence>
<dbReference type="AlphaFoldDB" id="A0A430A7H4"/>
<dbReference type="InterPro" id="IPR052564">
    <property type="entry name" value="N-acetyltrans/Recomb-assoc"/>
</dbReference>
<evidence type="ECO:0000259" key="1">
    <source>
        <dbReference type="PROSITE" id="PS51186"/>
    </source>
</evidence>
<dbReference type="Proteomes" id="UP000287101">
    <property type="component" value="Unassembled WGS sequence"/>
</dbReference>
<dbReference type="PANTHER" id="PTHR43451:SF1">
    <property type="entry name" value="ACETYLTRANSFERASE"/>
    <property type="match status" value="1"/>
</dbReference>
<dbReference type="Pfam" id="PF13673">
    <property type="entry name" value="Acetyltransf_10"/>
    <property type="match status" value="1"/>
</dbReference>
<reference evidence="2 3" key="1">
    <citation type="submission" date="2017-05" db="EMBL/GenBank/DDBJ databases">
        <title>Vagococcus spp. assemblies.</title>
        <authorList>
            <person name="Gulvik C.A."/>
        </authorList>
    </citation>
    <scope>NUCLEOTIDE SEQUENCE [LARGE SCALE GENOMIC DNA]</scope>
    <source>
        <strain evidence="2 3">CCUG 41755</strain>
    </source>
</reference>
<dbReference type="GO" id="GO:0016747">
    <property type="term" value="F:acyltransferase activity, transferring groups other than amino-acyl groups"/>
    <property type="evidence" value="ECO:0007669"/>
    <property type="project" value="InterPro"/>
</dbReference>
<dbReference type="Gene3D" id="3.40.630.30">
    <property type="match status" value="1"/>
</dbReference>
<accession>A0A430A7H4</accession>
<dbReference type="PROSITE" id="PS51186">
    <property type="entry name" value="GNAT"/>
    <property type="match status" value="1"/>
</dbReference>
<dbReference type="OrthoDB" id="424368at2"/>
<dbReference type="InterPro" id="IPR000182">
    <property type="entry name" value="GNAT_dom"/>
</dbReference>
<gene>
    <name evidence="2" type="ORF">CBF31_04665</name>
</gene>
<dbReference type="SUPFAM" id="SSF55729">
    <property type="entry name" value="Acyl-CoA N-acyltransferases (Nat)"/>
    <property type="match status" value="1"/>
</dbReference>
<evidence type="ECO:0000313" key="2">
    <source>
        <dbReference type="EMBL" id="RSU03024.1"/>
    </source>
</evidence>
<protein>
    <recommendedName>
        <fullName evidence="1">N-acetyltransferase domain-containing protein</fullName>
    </recommendedName>
</protein>
<name>A0A430A7H4_9ENTE</name>
<keyword evidence="3" id="KW-1185">Reference proteome</keyword>
<organism evidence="2 3">
    <name type="scientific">Vagococcus fessus</name>
    <dbReference type="NCBI Taxonomy" id="120370"/>
    <lineage>
        <taxon>Bacteria</taxon>
        <taxon>Bacillati</taxon>
        <taxon>Bacillota</taxon>
        <taxon>Bacilli</taxon>
        <taxon>Lactobacillales</taxon>
        <taxon>Enterococcaceae</taxon>
        <taxon>Vagococcus</taxon>
    </lineage>
</organism>